<evidence type="ECO:0000256" key="6">
    <source>
        <dbReference type="ARBA" id="ARBA00022692"/>
    </source>
</evidence>
<feature type="transmembrane region" description="Helical" evidence="13">
    <location>
        <begin position="6"/>
        <end position="23"/>
    </location>
</feature>
<keyword evidence="5 13" id="KW-1003">Cell membrane</keyword>
<feature type="transmembrane region" description="Helical" evidence="13">
    <location>
        <begin position="501"/>
        <end position="526"/>
    </location>
</feature>
<dbReference type="InterPro" id="IPR019998">
    <property type="entry name" value="Membr_insert_YidC"/>
</dbReference>
<feature type="transmembrane region" description="Helical" evidence="13">
    <location>
        <begin position="359"/>
        <end position="378"/>
    </location>
</feature>
<organism evidence="17 18">
    <name type="scientific">Methyloradius palustris</name>
    <dbReference type="NCBI Taxonomy" id="2778876"/>
    <lineage>
        <taxon>Bacteria</taxon>
        <taxon>Pseudomonadati</taxon>
        <taxon>Pseudomonadota</taxon>
        <taxon>Betaproteobacteria</taxon>
        <taxon>Nitrosomonadales</taxon>
        <taxon>Methylophilaceae</taxon>
        <taxon>Methyloradius</taxon>
    </lineage>
</organism>
<dbReference type="InterPro" id="IPR028055">
    <property type="entry name" value="YidC/Oxa/ALB_C"/>
</dbReference>
<dbReference type="KEGG" id="mpau:ZMTM_25750"/>
<dbReference type="InterPro" id="IPR038221">
    <property type="entry name" value="YidC_periplasmic_sf"/>
</dbReference>
<dbReference type="Pfam" id="PF14849">
    <property type="entry name" value="YidC_periplas"/>
    <property type="match status" value="1"/>
</dbReference>
<comment type="subcellular location">
    <subcellularLocation>
        <location evidence="1">Cell inner membrane</location>
        <topology evidence="1">Multi-pass membrane protein</topology>
    </subcellularLocation>
    <subcellularLocation>
        <location evidence="13">Cell membrane</location>
        <topology evidence="13">Multi-pass membrane protein</topology>
    </subcellularLocation>
</comment>
<evidence type="ECO:0000313" key="18">
    <source>
        <dbReference type="Proteomes" id="UP000826722"/>
    </source>
</evidence>
<comment type="function">
    <text evidence="13">Required for the insertion and/or proper folding and/or complex formation of integral membrane proteins into the membrane. Involved in integration of membrane proteins that insert both dependently and independently of the Sec translocase complex, as well as at least some lipoproteins. Aids folding of multispanning membrane proteins.</text>
</comment>
<dbReference type="NCBIfam" id="NF002353">
    <property type="entry name" value="PRK01318.1-4"/>
    <property type="match status" value="1"/>
</dbReference>
<feature type="region of interest" description="Disordered" evidence="14">
    <location>
        <begin position="29"/>
        <end position="57"/>
    </location>
</feature>
<keyword evidence="4 13" id="KW-0813">Transport</keyword>
<proteinExistence type="inferred from homology"/>
<dbReference type="Gene3D" id="2.70.98.90">
    <property type="match status" value="1"/>
</dbReference>
<evidence type="ECO:0000256" key="11">
    <source>
        <dbReference type="ARBA" id="ARBA00033245"/>
    </source>
</evidence>
<evidence type="ECO:0000256" key="12">
    <source>
        <dbReference type="ARBA" id="ARBA00033342"/>
    </source>
</evidence>
<comment type="subunit">
    <text evidence="13">Interacts with the Sec translocase complex via SecD. Specifically interacts with transmembrane segments of nascent integral membrane proteins during membrane integration.</text>
</comment>
<dbReference type="Pfam" id="PF02096">
    <property type="entry name" value="60KD_IMP"/>
    <property type="match status" value="1"/>
</dbReference>
<evidence type="ECO:0000256" key="5">
    <source>
        <dbReference type="ARBA" id="ARBA00022475"/>
    </source>
</evidence>
<evidence type="ECO:0000256" key="14">
    <source>
        <dbReference type="SAM" id="MobiDB-lite"/>
    </source>
</evidence>
<evidence type="ECO:0000259" key="16">
    <source>
        <dbReference type="Pfam" id="PF14849"/>
    </source>
</evidence>
<feature type="domain" description="Membrane insertase YidC N-terminal" evidence="16">
    <location>
        <begin position="79"/>
        <end position="351"/>
    </location>
</feature>
<dbReference type="RefSeq" id="WP_221764323.1">
    <property type="nucleotide sequence ID" value="NZ_AP024110.1"/>
</dbReference>
<dbReference type="InterPro" id="IPR028053">
    <property type="entry name" value="Membr_insert_YidC_N"/>
</dbReference>
<dbReference type="InterPro" id="IPR047196">
    <property type="entry name" value="YidC_ALB_C"/>
</dbReference>
<dbReference type="GO" id="GO:0032977">
    <property type="term" value="F:membrane insertase activity"/>
    <property type="evidence" value="ECO:0007669"/>
    <property type="project" value="InterPro"/>
</dbReference>
<dbReference type="AlphaFoldDB" id="A0A8E3ZI80"/>
<dbReference type="CDD" id="cd20070">
    <property type="entry name" value="5TM_YidC_Alb3"/>
    <property type="match status" value="1"/>
</dbReference>
<name>A0A8E3ZI80_9PROT</name>
<dbReference type="NCBIfam" id="TIGR03592">
    <property type="entry name" value="yidC_oxa1_cterm"/>
    <property type="match status" value="1"/>
</dbReference>
<keyword evidence="7 13" id="KW-0653">Protein transport</keyword>
<dbReference type="GO" id="GO:0051205">
    <property type="term" value="P:protein insertion into membrane"/>
    <property type="evidence" value="ECO:0007669"/>
    <property type="project" value="TreeGrafter"/>
</dbReference>
<evidence type="ECO:0000256" key="1">
    <source>
        <dbReference type="ARBA" id="ARBA00004429"/>
    </source>
</evidence>
<feature type="domain" description="Membrane insertase YidC/Oxa/ALB C-terminal" evidence="15">
    <location>
        <begin position="362"/>
        <end position="539"/>
    </location>
</feature>
<feature type="transmembrane region" description="Helical" evidence="13">
    <location>
        <begin position="431"/>
        <end position="452"/>
    </location>
</feature>
<evidence type="ECO:0000256" key="7">
    <source>
        <dbReference type="ARBA" id="ARBA00022927"/>
    </source>
</evidence>
<dbReference type="PRINTS" id="PR01900">
    <property type="entry name" value="YIDCPROTEIN"/>
</dbReference>
<keyword evidence="10 13" id="KW-0143">Chaperone</keyword>
<dbReference type="EMBL" id="AP024110">
    <property type="protein sequence ID" value="BCM26316.1"/>
    <property type="molecule type" value="Genomic_DNA"/>
</dbReference>
<evidence type="ECO:0000256" key="10">
    <source>
        <dbReference type="ARBA" id="ARBA00023186"/>
    </source>
</evidence>
<gene>
    <name evidence="13 17" type="primary">yidC</name>
    <name evidence="17" type="ORF">ZMTM_25750</name>
</gene>
<protein>
    <recommendedName>
        <fullName evidence="3 13">Membrane protein insertase YidC</fullName>
    </recommendedName>
    <alternativeName>
        <fullName evidence="12 13">Foldase YidC</fullName>
    </alternativeName>
    <alternativeName>
        <fullName evidence="11 13">Membrane integrase YidC</fullName>
    </alternativeName>
    <alternativeName>
        <fullName evidence="13">Membrane protein YidC</fullName>
    </alternativeName>
</protein>
<dbReference type="PANTHER" id="PTHR12428">
    <property type="entry name" value="OXA1"/>
    <property type="match status" value="1"/>
</dbReference>
<dbReference type="Proteomes" id="UP000826722">
    <property type="component" value="Chromosome"/>
</dbReference>
<dbReference type="PRINTS" id="PR00701">
    <property type="entry name" value="60KDINNERMP"/>
</dbReference>
<evidence type="ECO:0000256" key="9">
    <source>
        <dbReference type="ARBA" id="ARBA00023136"/>
    </source>
</evidence>
<keyword evidence="9 13" id="KW-0472">Membrane</keyword>
<reference evidence="17" key="1">
    <citation type="journal article" date="2021" name="Arch. Microbiol.">
        <title>Methyloradius palustris gen. nov., sp. nov., a methanol-oxidizing bacterium isolated from snow.</title>
        <authorList>
            <person name="Miyadera T."/>
            <person name="Kojima H."/>
            <person name="Fukui M."/>
        </authorList>
    </citation>
    <scope>NUCLEOTIDE SEQUENCE</scope>
    <source>
        <strain evidence="17">Zm11</strain>
    </source>
</reference>
<dbReference type="NCBIfam" id="NF002352">
    <property type="entry name" value="PRK01318.1-3"/>
    <property type="match status" value="1"/>
</dbReference>
<dbReference type="NCBIfam" id="TIGR03593">
    <property type="entry name" value="yidC_nterm"/>
    <property type="match status" value="1"/>
</dbReference>
<evidence type="ECO:0000313" key="17">
    <source>
        <dbReference type="EMBL" id="BCM26316.1"/>
    </source>
</evidence>
<evidence type="ECO:0000256" key="13">
    <source>
        <dbReference type="HAMAP-Rule" id="MF_01810"/>
    </source>
</evidence>
<feature type="compositionally biased region" description="Polar residues" evidence="14">
    <location>
        <begin position="33"/>
        <end position="54"/>
    </location>
</feature>
<evidence type="ECO:0000259" key="15">
    <source>
        <dbReference type="Pfam" id="PF02096"/>
    </source>
</evidence>
<sequence>MDTKRLILFVILSFSILMLWDGWQRQHLPADSGTESTQAQDASVPQVTNGQTPTAALDPNKENAALVQDSGFRLLPGKRVHVETDLFSAEIDTTGGDLRHLELLKHRASDTTDHNFVLMDDTAAPMTYVAQTGLIGTDLPTHKSVFTTAADSYQMEAGKDTLDVRFTWVGSNGVQVDKIYTFHRGDYAIDVNYQIHNGGSTPIEPWVYYQIVHDSQSNQGSKMMPTFTGGAYFTQADKYKKLPFKDMEKSNLSKNTPDGWVGIVQHYFVSAWIPEESKSREFYTKKLSENIYSIGSKGALDTVAPGASIEAKAKFYAGPQTHTDLEKTAPGLELTVDYGILKVIAFPLFWVLSHIEIVVHNWGVAIILLTVLIKLMFYPLSAKSYRSMAQMRELAPRLQRMKEQFGDDKQKMQQAMMELYKTEKINPMGGCLPILVQIPVFISLYWVLLGSVEMRHAPFMLWIHDLSAVDPYYVLPLLMGATMIIQTRLNPAPTDPVQAKVMMIMPIVFSVFFFFFPAGLVLYWLVNNLLSITQQWRINTVIKRETAAKKGNAVK</sequence>
<dbReference type="HAMAP" id="MF_01810">
    <property type="entry name" value="YidC_type1"/>
    <property type="match status" value="1"/>
</dbReference>
<dbReference type="InterPro" id="IPR001708">
    <property type="entry name" value="YidC/ALB3/OXA1/COX18"/>
</dbReference>
<keyword evidence="6 13" id="KW-0812">Transmembrane</keyword>
<accession>A0A8E3ZI80</accession>
<dbReference type="GO" id="GO:0005886">
    <property type="term" value="C:plasma membrane"/>
    <property type="evidence" value="ECO:0007669"/>
    <property type="project" value="UniProtKB-SubCell"/>
</dbReference>
<evidence type="ECO:0000256" key="2">
    <source>
        <dbReference type="ARBA" id="ARBA00010527"/>
    </source>
</evidence>
<evidence type="ECO:0000256" key="8">
    <source>
        <dbReference type="ARBA" id="ARBA00022989"/>
    </source>
</evidence>
<evidence type="ECO:0000256" key="4">
    <source>
        <dbReference type="ARBA" id="ARBA00022448"/>
    </source>
</evidence>
<comment type="similarity">
    <text evidence="2 13">Belongs to the OXA1/ALB3/YidC family. Type 1 subfamily.</text>
</comment>
<keyword evidence="8 13" id="KW-1133">Transmembrane helix</keyword>
<dbReference type="GO" id="GO:0015031">
    <property type="term" value="P:protein transport"/>
    <property type="evidence" value="ECO:0007669"/>
    <property type="project" value="UniProtKB-KW"/>
</dbReference>
<keyword evidence="18" id="KW-1185">Reference proteome</keyword>
<dbReference type="PANTHER" id="PTHR12428:SF65">
    <property type="entry name" value="CYTOCHROME C OXIDASE ASSEMBLY PROTEIN COX18, MITOCHONDRIAL"/>
    <property type="match status" value="1"/>
</dbReference>
<dbReference type="CDD" id="cd19961">
    <property type="entry name" value="EcYidC-like_peri"/>
    <property type="match status" value="1"/>
</dbReference>
<evidence type="ECO:0000256" key="3">
    <source>
        <dbReference type="ARBA" id="ARBA00015325"/>
    </source>
</evidence>